<organism evidence="3 4">
    <name type="scientific">Strongylocentrotus purpuratus</name>
    <name type="common">Purple sea urchin</name>
    <dbReference type="NCBI Taxonomy" id="7668"/>
    <lineage>
        <taxon>Eukaryota</taxon>
        <taxon>Metazoa</taxon>
        <taxon>Echinodermata</taxon>
        <taxon>Eleutherozoa</taxon>
        <taxon>Echinozoa</taxon>
        <taxon>Echinoidea</taxon>
        <taxon>Euechinoidea</taxon>
        <taxon>Echinacea</taxon>
        <taxon>Camarodonta</taxon>
        <taxon>Echinidea</taxon>
        <taxon>Strongylocentrotidae</taxon>
        <taxon>Strongylocentrotus</taxon>
    </lineage>
</organism>
<reference evidence="4" key="1">
    <citation type="submission" date="2015-02" db="EMBL/GenBank/DDBJ databases">
        <title>Genome sequencing for Strongylocentrotus purpuratus.</title>
        <authorList>
            <person name="Murali S."/>
            <person name="Liu Y."/>
            <person name="Vee V."/>
            <person name="English A."/>
            <person name="Wang M."/>
            <person name="Skinner E."/>
            <person name="Han Y."/>
            <person name="Muzny D.M."/>
            <person name="Worley K.C."/>
            <person name="Gibbs R.A."/>
        </authorList>
    </citation>
    <scope>NUCLEOTIDE SEQUENCE</scope>
</reference>
<dbReference type="Proteomes" id="UP000007110">
    <property type="component" value="Unassembled WGS sequence"/>
</dbReference>
<dbReference type="EnsemblMetazoa" id="XM_030981387">
    <property type="protein sequence ID" value="XP_030837247"/>
    <property type="gene ID" value="LOC115922474"/>
</dbReference>
<dbReference type="GO" id="GO:0008080">
    <property type="term" value="F:N-acetyltransferase activity"/>
    <property type="evidence" value="ECO:0007669"/>
    <property type="project" value="UniProtKB-ARBA"/>
</dbReference>
<dbReference type="RefSeq" id="XP_030837247.1">
    <property type="nucleotide sequence ID" value="XM_030981387.1"/>
</dbReference>
<dbReference type="OrthoDB" id="7305308at2759"/>
<dbReference type="PANTHER" id="PTHR10545:SF29">
    <property type="entry name" value="GH14572P-RELATED"/>
    <property type="match status" value="1"/>
</dbReference>
<reference evidence="3" key="2">
    <citation type="submission" date="2021-01" db="UniProtKB">
        <authorList>
            <consortium name="EnsemblMetazoa"/>
        </authorList>
    </citation>
    <scope>IDENTIFICATION</scope>
</reference>
<evidence type="ECO:0000313" key="4">
    <source>
        <dbReference type="Proteomes" id="UP000007110"/>
    </source>
</evidence>
<dbReference type="InterPro" id="IPR051016">
    <property type="entry name" value="Diverse_Substrate_AcTransf"/>
</dbReference>
<evidence type="ECO:0000313" key="3">
    <source>
        <dbReference type="EnsemblMetazoa" id="XP_030837247"/>
    </source>
</evidence>
<dbReference type="PANTHER" id="PTHR10545">
    <property type="entry name" value="DIAMINE N-ACETYLTRANSFERASE"/>
    <property type="match status" value="1"/>
</dbReference>
<dbReference type="KEGG" id="spu:115922474"/>
<evidence type="ECO:0000256" key="1">
    <source>
        <dbReference type="ARBA" id="ARBA00022679"/>
    </source>
</evidence>
<sequence length="137" mass="15915">MCHQDLRRDGFGDNPVFESIVLEDREADEESSILGYALFFMGFCSWKGRLLYLEDVYINSEYRGRQTVIQWICIQGTVVEWNPDVMKLYKRIGARDMTENEKCHLVAIGQADVQRFAQTELPMFNNGSQIVSCELYL</sequence>
<dbReference type="GeneID" id="115922474"/>
<evidence type="ECO:0000256" key="2">
    <source>
        <dbReference type="ARBA" id="ARBA00023315"/>
    </source>
</evidence>
<protein>
    <submittedName>
        <fullName evidence="3">Uncharacterized protein</fullName>
    </submittedName>
</protein>
<dbReference type="Gene3D" id="3.40.630.30">
    <property type="match status" value="1"/>
</dbReference>
<dbReference type="AlphaFoldDB" id="A0A7M7NL63"/>
<name>A0A7M7NL63_STRPU</name>
<keyword evidence="1" id="KW-0808">Transferase</keyword>
<keyword evidence="2" id="KW-0012">Acyltransferase</keyword>
<dbReference type="InterPro" id="IPR016181">
    <property type="entry name" value="Acyl_CoA_acyltransferase"/>
</dbReference>
<accession>A0A7M7NL63</accession>
<dbReference type="InParanoid" id="A0A7M7NL63"/>
<proteinExistence type="predicted"/>
<dbReference type="SUPFAM" id="SSF55729">
    <property type="entry name" value="Acyl-CoA N-acyltransferases (Nat)"/>
    <property type="match status" value="1"/>
</dbReference>
<keyword evidence="4" id="KW-1185">Reference proteome</keyword>